<protein>
    <recommendedName>
        <fullName evidence="10">Adenosine deaminase domain-containing protein</fullName>
    </recommendedName>
</protein>
<dbReference type="Gene3D" id="3.20.20.140">
    <property type="entry name" value="Metal-dependent hydrolases"/>
    <property type="match status" value="1"/>
</dbReference>
<evidence type="ECO:0000259" key="10">
    <source>
        <dbReference type="Pfam" id="PF00962"/>
    </source>
</evidence>
<gene>
    <name evidence="11" type="ORF">N0F65_005910</name>
</gene>
<comment type="pathway">
    <text evidence="2">Purine metabolism; purine nucleoside salvage.</text>
</comment>
<keyword evidence="7" id="KW-0862">Zinc</keyword>
<keyword evidence="12" id="KW-1185">Reference proteome</keyword>
<dbReference type="GO" id="GO:0046872">
    <property type="term" value="F:metal ion binding"/>
    <property type="evidence" value="ECO:0007669"/>
    <property type="project" value="UniProtKB-KW"/>
</dbReference>
<dbReference type="GO" id="GO:0006166">
    <property type="term" value="P:purine ribonucleoside salvage"/>
    <property type="evidence" value="ECO:0007669"/>
    <property type="project" value="UniProtKB-KW"/>
</dbReference>
<evidence type="ECO:0000256" key="8">
    <source>
        <dbReference type="ARBA" id="ARBA00023080"/>
    </source>
</evidence>
<dbReference type="InterPro" id="IPR006330">
    <property type="entry name" value="Ado/ade_deaminase"/>
</dbReference>
<evidence type="ECO:0000313" key="11">
    <source>
        <dbReference type="EMBL" id="DBA02883.1"/>
    </source>
</evidence>
<keyword evidence="6" id="KW-0378">Hydrolase</keyword>
<dbReference type="InterPro" id="IPR032466">
    <property type="entry name" value="Metal_Hydrolase"/>
</dbReference>
<dbReference type="GO" id="GO:0046103">
    <property type="term" value="P:inosine biosynthetic process"/>
    <property type="evidence" value="ECO:0007669"/>
    <property type="project" value="TreeGrafter"/>
</dbReference>
<name>A0AAV2ZCG7_9STRA</name>
<keyword evidence="4" id="KW-0479">Metal-binding</keyword>
<evidence type="ECO:0000256" key="9">
    <source>
        <dbReference type="ARBA" id="ARBA00048787"/>
    </source>
</evidence>
<dbReference type="SUPFAM" id="SSF51556">
    <property type="entry name" value="Metallo-dependent hydrolases"/>
    <property type="match status" value="1"/>
</dbReference>
<organism evidence="11 12">
    <name type="scientific">Lagenidium giganteum</name>
    <dbReference type="NCBI Taxonomy" id="4803"/>
    <lineage>
        <taxon>Eukaryota</taxon>
        <taxon>Sar</taxon>
        <taxon>Stramenopiles</taxon>
        <taxon>Oomycota</taxon>
        <taxon>Peronosporomycetes</taxon>
        <taxon>Pythiales</taxon>
        <taxon>Pythiaceae</taxon>
    </lineage>
</organism>
<dbReference type="Proteomes" id="UP001146120">
    <property type="component" value="Unassembled WGS sequence"/>
</dbReference>
<evidence type="ECO:0000256" key="7">
    <source>
        <dbReference type="ARBA" id="ARBA00022833"/>
    </source>
</evidence>
<comment type="similarity">
    <text evidence="3">Belongs to the metallo-dependent hydrolases superfamily. Adenosine and AMP deaminases family.</text>
</comment>
<evidence type="ECO:0000256" key="2">
    <source>
        <dbReference type="ARBA" id="ARBA00005058"/>
    </source>
</evidence>
<dbReference type="PANTHER" id="PTHR11409">
    <property type="entry name" value="ADENOSINE DEAMINASE"/>
    <property type="match status" value="1"/>
</dbReference>
<comment type="catalytic activity">
    <reaction evidence="9">
        <text>N(6)-methyl-AMP + H2O + H(+) = IMP + methylamine</text>
        <dbReference type="Rhea" id="RHEA:16001"/>
        <dbReference type="ChEBI" id="CHEBI:15377"/>
        <dbReference type="ChEBI" id="CHEBI:15378"/>
        <dbReference type="ChEBI" id="CHEBI:58053"/>
        <dbReference type="ChEBI" id="CHEBI:59338"/>
        <dbReference type="ChEBI" id="CHEBI:144842"/>
    </reaction>
    <physiologicalReaction direction="left-to-right" evidence="9">
        <dbReference type="Rhea" id="RHEA:16002"/>
    </physiologicalReaction>
</comment>
<dbReference type="Pfam" id="PF00962">
    <property type="entry name" value="A_deaminase"/>
    <property type="match status" value="1"/>
</dbReference>
<comment type="cofactor">
    <cofactor evidence="1">
        <name>Zn(2+)</name>
        <dbReference type="ChEBI" id="CHEBI:29105"/>
    </cofactor>
</comment>
<comment type="caution">
    <text evidence="11">The sequence shown here is derived from an EMBL/GenBank/DDBJ whole genome shotgun (WGS) entry which is preliminary data.</text>
</comment>
<dbReference type="GO" id="GO:0004000">
    <property type="term" value="F:adenosine deaminase activity"/>
    <property type="evidence" value="ECO:0007669"/>
    <property type="project" value="TreeGrafter"/>
</dbReference>
<feature type="domain" description="Adenosine deaminase" evidence="10">
    <location>
        <begin position="19"/>
        <end position="261"/>
    </location>
</feature>
<evidence type="ECO:0000313" key="12">
    <source>
        <dbReference type="Proteomes" id="UP001146120"/>
    </source>
</evidence>
<dbReference type="PANTHER" id="PTHR11409:SF42">
    <property type="entry name" value="ADENOSINE DEAMINASE-LIKE PROTEIN"/>
    <property type="match status" value="1"/>
</dbReference>
<evidence type="ECO:0000256" key="3">
    <source>
        <dbReference type="ARBA" id="ARBA00006676"/>
    </source>
</evidence>
<evidence type="ECO:0000256" key="6">
    <source>
        <dbReference type="ARBA" id="ARBA00022801"/>
    </source>
</evidence>
<evidence type="ECO:0000256" key="4">
    <source>
        <dbReference type="ARBA" id="ARBA00022723"/>
    </source>
</evidence>
<dbReference type="EMBL" id="DAKRPA010000025">
    <property type="protein sequence ID" value="DBA02883.1"/>
    <property type="molecule type" value="Genomic_DNA"/>
</dbReference>
<dbReference type="InterPro" id="IPR001365">
    <property type="entry name" value="A_deaminase_dom"/>
</dbReference>
<dbReference type="GO" id="GO:0006154">
    <property type="term" value="P:adenosine catabolic process"/>
    <property type="evidence" value="ECO:0007669"/>
    <property type="project" value="TreeGrafter"/>
</dbReference>
<evidence type="ECO:0000256" key="1">
    <source>
        <dbReference type="ARBA" id="ARBA00001947"/>
    </source>
</evidence>
<dbReference type="GO" id="GO:0009117">
    <property type="term" value="P:nucleotide metabolic process"/>
    <property type="evidence" value="ECO:0007669"/>
    <property type="project" value="UniProtKB-KW"/>
</dbReference>
<accession>A0AAV2ZCG7</accession>
<evidence type="ECO:0000256" key="5">
    <source>
        <dbReference type="ARBA" id="ARBA00022726"/>
    </source>
</evidence>
<keyword evidence="5" id="KW-0660">Purine salvage</keyword>
<reference evidence="11" key="1">
    <citation type="submission" date="2022-11" db="EMBL/GenBank/DDBJ databases">
        <authorList>
            <person name="Morgan W.R."/>
            <person name="Tartar A."/>
        </authorList>
    </citation>
    <scope>NUCLEOTIDE SEQUENCE</scope>
    <source>
        <strain evidence="11">ARSEF 373</strain>
    </source>
</reference>
<dbReference type="AlphaFoldDB" id="A0AAV2ZCG7"/>
<keyword evidence="8" id="KW-0546">Nucleotide metabolism</keyword>
<sequence>MPSRVNAERTLEEWCSALPKIELHAHIHGSVRPTTLQEILLEEAKRTNSQPLTLPPNRTMDECFEVFHLIHHVVTSRPILRRIVIEAIEDFAHENVKYLELRSTPRALAQSGSSRSDYIAEVVSALDECHARVDLDIQVRLLISINRNQPVEMAEEAVELALEWKKKCPYIVGIDLSGHSERPDSQFHRFEHALEKARQNGLKLAVHFAEHYDDEEAERILKFRPDRLGHAVCLPEHLYLRMIDMAIPIEVCLTSNVHTLARYRDECACPYEVDARKMCNCGYLVHPHRRILTGELGNAAYPLCVCTDDPGVLHTNSSIEYVRAARAFNLDRHRLRAVAADAVALIFDPSCALALRAAFEKFQ</sequence>
<reference evidence="11" key="2">
    <citation type="journal article" date="2023" name="Microbiol Resour">
        <title>Decontamination and Annotation of the Draft Genome Sequence of the Oomycete Lagenidium giganteum ARSEF 373.</title>
        <authorList>
            <person name="Morgan W.R."/>
            <person name="Tartar A."/>
        </authorList>
    </citation>
    <scope>NUCLEOTIDE SEQUENCE</scope>
    <source>
        <strain evidence="11">ARSEF 373</strain>
    </source>
</reference>
<proteinExistence type="inferred from homology"/>